<feature type="non-terminal residue" evidence="2">
    <location>
        <position position="295"/>
    </location>
</feature>
<evidence type="ECO:0000313" key="2">
    <source>
        <dbReference type="EMBL" id="JAP95091.1"/>
    </source>
</evidence>
<feature type="coiled-coil region" evidence="1">
    <location>
        <begin position="43"/>
        <end position="146"/>
    </location>
</feature>
<feature type="non-terminal residue" evidence="2">
    <location>
        <position position="1"/>
    </location>
</feature>
<name>A0A146KI75_9EUKA</name>
<accession>A0A146KI75</accession>
<dbReference type="AlphaFoldDB" id="A0A146KI75"/>
<protein>
    <submittedName>
        <fullName evidence="2">Uncharacterized protein</fullName>
    </submittedName>
</protein>
<evidence type="ECO:0000256" key="1">
    <source>
        <dbReference type="SAM" id="Coils"/>
    </source>
</evidence>
<keyword evidence="1" id="KW-0175">Coiled coil</keyword>
<reference evidence="2" key="1">
    <citation type="submission" date="2015-07" db="EMBL/GenBank/DDBJ databases">
        <title>Adaptation to a free-living lifestyle via gene acquisitions in the diplomonad Trepomonas sp. PC1.</title>
        <authorList>
            <person name="Xu F."/>
            <person name="Jerlstrom-Hultqvist J."/>
            <person name="Kolisko M."/>
            <person name="Simpson A.G.B."/>
            <person name="Roger A.J."/>
            <person name="Svard S.G."/>
            <person name="Andersson J.O."/>
        </authorList>
    </citation>
    <scope>NUCLEOTIDE SEQUENCE</scope>
    <source>
        <strain evidence="2">PC1</strain>
    </source>
</reference>
<dbReference type="EMBL" id="GDID01001515">
    <property type="protein sequence ID" value="JAP95091.1"/>
    <property type="molecule type" value="Transcribed_RNA"/>
</dbReference>
<proteinExistence type="predicted"/>
<sequence>LDEFGLLGGQTANLQNFIADNNPTLDLMRFMGDIPTQQMTGNLDQMHNQMNSENQNLKQQNQQLQQQVFSLNSQLSQMQSQINQLQQENLQLKQSNQRRPSDNSSHQIQLLTNQLQVQQQQFDEQIMKYEQQFQELFQENEQLQIQLSQSARSQPKSQSHDFEFRLYSQFIQQNQIQFQLQNSTQSINEFTKYLVDNVTYLLKKTQKNSQEIDLLRIQNQRIKEVCSQNIQMIRERVEQIFDWRLDIIDFEKCQICRDQRVVEFREFNGDLRIIGGNCIKKGVQGRISDLIHGIQ</sequence>
<gene>
    <name evidence="2" type="ORF">TPC1_12026</name>
</gene>
<organism evidence="2">
    <name type="scientific">Trepomonas sp. PC1</name>
    <dbReference type="NCBI Taxonomy" id="1076344"/>
    <lineage>
        <taxon>Eukaryota</taxon>
        <taxon>Metamonada</taxon>
        <taxon>Diplomonadida</taxon>
        <taxon>Hexamitidae</taxon>
        <taxon>Hexamitinae</taxon>
        <taxon>Trepomonas</taxon>
    </lineage>
</organism>